<feature type="transmembrane region" description="Helical" evidence="6">
    <location>
        <begin position="257"/>
        <end position="277"/>
    </location>
</feature>
<dbReference type="SUPFAM" id="SSF103473">
    <property type="entry name" value="MFS general substrate transporter"/>
    <property type="match status" value="1"/>
</dbReference>
<proteinExistence type="predicted"/>
<comment type="subcellular location">
    <subcellularLocation>
        <location evidence="1">Membrane</location>
        <topology evidence="1">Multi-pass membrane protein</topology>
    </subcellularLocation>
</comment>
<feature type="transmembrane region" description="Helical" evidence="6">
    <location>
        <begin position="20"/>
        <end position="39"/>
    </location>
</feature>
<feature type="transmembrane region" description="Helical" evidence="6">
    <location>
        <begin position="77"/>
        <end position="100"/>
    </location>
</feature>
<feature type="domain" description="Major facilitator superfamily (MFS) profile" evidence="7">
    <location>
        <begin position="1"/>
        <end position="401"/>
    </location>
</feature>
<dbReference type="Proteomes" id="UP000766486">
    <property type="component" value="Unassembled WGS sequence"/>
</dbReference>
<dbReference type="PANTHER" id="PTHR43791:SF48">
    <property type="entry name" value="TRANSPORTER, PUTATIVE (AFU_ORTHOLOGUE AFUA_4G01000)-RELATED"/>
    <property type="match status" value="1"/>
</dbReference>
<evidence type="ECO:0000256" key="5">
    <source>
        <dbReference type="ARBA" id="ARBA00023136"/>
    </source>
</evidence>
<feature type="transmembrane region" description="Helical" evidence="6">
    <location>
        <begin position="376"/>
        <end position="396"/>
    </location>
</feature>
<evidence type="ECO:0000256" key="2">
    <source>
        <dbReference type="ARBA" id="ARBA00022448"/>
    </source>
</evidence>
<dbReference type="InterPro" id="IPR020846">
    <property type="entry name" value="MFS_dom"/>
</dbReference>
<dbReference type="PANTHER" id="PTHR43791">
    <property type="entry name" value="PERMEASE-RELATED"/>
    <property type="match status" value="1"/>
</dbReference>
<evidence type="ECO:0000256" key="3">
    <source>
        <dbReference type="ARBA" id="ARBA00022692"/>
    </source>
</evidence>
<organism evidence="8 9">
    <name type="scientific">Bionectria ochroleuca</name>
    <name type="common">Gliocladium roseum</name>
    <dbReference type="NCBI Taxonomy" id="29856"/>
    <lineage>
        <taxon>Eukaryota</taxon>
        <taxon>Fungi</taxon>
        <taxon>Dikarya</taxon>
        <taxon>Ascomycota</taxon>
        <taxon>Pezizomycotina</taxon>
        <taxon>Sordariomycetes</taxon>
        <taxon>Hypocreomycetidae</taxon>
        <taxon>Hypocreales</taxon>
        <taxon>Bionectriaceae</taxon>
        <taxon>Clonostachys</taxon>
    </lineage>
</organism>
<reference evidence="8 9" key="1">
    <citation type="submission" date="2019-06" db="EMBL/GenBank/DDBJ databases">
        <authorList>
            <person name="Broberg M."/>
        </authorList>
    </citation>
    <scope>NUCLEOTIDE SEQUENCE [LARGE SCALE GENOMIC DNA]</scope>
</reference>
<accession>A0ABY6TXF2</accession>
<dbReference type="Pfam" id="PF07690">
    <property type="entry name" value="MFS_1"/>
    <property type="match status" value="1"/>
</dbReference>
<feature type="transmembrane region" description="Helical" evidence="6">
    <location>
        <begin position="51"/>
        <end position="71"/>
    </location>
</feature>
<comment type="caution">
    <text evidence="8">The sequence shown here is derived from an EMBL/GenBank/DDBJ whole genome shotgun (WGS) entry which is preliminary data.</text>
</comment>
<sequence length="434" mass="47845">MSFLGNARLANFETDLSLTGYDYNAVLSAFYISYILLEIPANIACKWVGPGWFLPLCTIGFGICSLCNAFVQNIHSASAVRFLLGAFEAGLLPGLSYYLSRWYRRSELVFRISLFVVAAPLAGAFGGLLSSAILKLPHFGSLHSWRIIFAIEGLVTIAVGLVSLFALTDRPETARWLSQDEKALAIARVQSERIGVTEVLEQMNFTRVVRGIVNPSTIAVSIIFLLNNITVQGLSIFAPTIIKTIYPQHSIISQQLYTAPLYVSGAAMTMIISFMSWKSDQRLVFVLVCAPFMVCGYVMFLATTNPHTRYAATFLIAAGAFPFGALCNAQVAVNVISDTAQASAIATNVMFGNLGGLVSTWSYLTFDAPNYHIGNGLNLASSSTIIIITVLLRFWMDLDNRRRNLLNVDAGLASHTRQQIRELDWRHPAFRWRP</sequence>
<feature type="transmembrane region" description="Helical" evidence="6">
    <location>
        <begin position="310"/>
        <end position="333"/>
    </location>
</feature>
<dbReference type="InterPro" id="IPR036259">
    <property type="entry name" value="MFS_trans_sf"/>
</dbReference>
<evidence type="ECO:0000313" key="8">
    <source>
        <dbReference type="EMBL" id="VUC22711.1"/>
    </source>
</evidence>
<evidence type="ECO:0000313" key="9">
    <source>
        <dbReference type="Proteomes" id="UP000766486"/>
    </source>
</evidence>
<dbReference type="PROSITE" id="PS50850">
    <property type="entry name" value="MFS"/>
    <property type="match status" value="1"/>
</dbReference>
<evidence type="ECO:0000256" key="4">
    <source>
        <dbReference type="ARBA" id="ARBA00022989"/>
    </source>
</evidence>
<dbReference type="EMBL" id="CABFNS010000670">
    <property type="protein sequence ID" value="VUC22711.1"/>
    <property type="molecule type" value="Genomic_DNA"/>
</dbReference>
<evidence type="ECO:0000256" key="6">
    <source>
        <dbReference type="SAM" id="Phobius"/>
    </source>
</evidence>
<keyword evidence="3 6" id="KW-0812">Transmembrane</keyword>
<protein>
    <recommendedName>
        <fullName evidence="7">Major facilitator superfamily (MFS) profile domain-containing protein</fullName>
    </recommendedName>
</protein>
<feature type="transmembrane region" description="Helical" evidence="6">
    <location>
        <begin position="212"/>
        <end position="237"/>
    </location>
</feature>
<feature type="transmembrane region" description="Helical" evidence="6">
    <location>
        <begin position="112"/>
        <end position="133"/>
    </location>
</feature>
<keyword evidence="4 6" id="KW-1133">Transmembrane helix</keyword>
<gene>
    <name evidence="8" type="ORF">CLO192961_LOCUS92920</name>
</gene>
<keyword evidence="9" id="KW-1185">Reference proteome</keyword>
<feature type="transmembrane region" description="Helical" evidence="6">
    <location>
        <begin position="345"/>
        <end position="364"/>
    </location>
</feature>
<dbReference type="Gene3D" id="1.20.1250.20">
    <property type="entry name" value="MFS general substrate transporter like domains"/>
    <property type="match status" value="2"/>
</dbReference>
<keyword evidence="5 6" id="KW-0472">Membrane</keyword>
<feature type="transmembrane region" description="Helical" evidence="6">
    <location>
        <begin position="284"/>
        <end position="304"/>
    </location>
</feature>
<name>A0ABY6TXF2_BIOOC</name>
<feature type="transmembrane region" description="Helical" evidence="6">
    <location>
        <begin position="145"/>
        <end position="167"/>
    </location>
</feature>
<evidence type="ECO:0000256" key="1">
    <source>
        <dbReference type="ARBA" id="ARBA00004141"/>
    </source>
</evidence>
<evidence type="ECO:0000259" key="7">
    <source>
        <dbReference type="PROSITE" id="PS50850"/>
    </source>
</evidence>
<dbReference type="InterPro" id="IPR011701">
    <property type="entry name" value="MFS"/>
</dbReference>
<keyword evidence="2" id="KW-0813">Transport</keyword>